<feature type="signal peptide" evidence="2">
    <location>
        <begin position="1"/>
        <end position="29"/>
    </location>
</feature>
<reference evidence="3" key="2">
    <citation type="journal article" date="2015" name="Data Brief">
        <title>Shoot transcriptome of the giant reed, Arundo donax.</title>
        <authorList>
            <person name="Barrero R.A."/>
            <person name="Guerrero F.D."/>
            <person name="Moolhuijzen P."/>
            <person name="Goolsby J.A."/>
            <person name="Tidwell J."/>
            <person name="Bellgard S.E."/>
            <person name="Bellgard M.I."/>
        </authorList>
    </citation>
    <scope>NUCLEOTIDE SEQUENCE</scope>
    <source>
        <tissue evidence="3">Shoot tissue taken approximately 20 cm above the soil surface</tissue>
    </source>
</reference>
<proteinExistence type="predicted"/>
<keyword evidence="2" id="KW-0732">Signal</keyword>
<feature type="chain" id="PRO_5002063402" evidence="2">
    <location>
        <begin position="30"/>
        <end position="154"/>
    </location>
</feature>
<feature type="region of interest" description="Disordered" evidence="1">
    <location>
        <begin position="108"/>
        <end position="154"/>
    </location>
</feature>
<sequence>MCYCIRWIQNSNFWVCFPIFLQQLLPSLSSQLMQNNVKWALIGQWMFLINSNKLNAFFPGESPELGLEEALGLLRRERVTHHQLPCGRRSHRLLSLRRRLRVHLPLRPHALTRHHRAGPGPTSAEGTRNPGEGRRGSDDGGEIGNAGRGARPEP</sequence>
<accession>A0A0A9CLK8</accession>
<protein>
    <submittedName>
        <fullName evidence="3">Uncharacterized protein</fullName>
    </submittedName>
</protein>
<feature type="compositionally biased region" description="Basic residues" evidence="1">
    <location>
        <begin position="108"/>
        <end position="117"/>
    </location>
</feature>
<organism evidence="3">
    <name type="scientific">Arundo donax</name>
    <name type="common">Giant reed</name>
    <name type="synonym">Donax arundinaceus</name>
    <dbReference type="NCBI Taxonomy" id="35708"/>
    <lineage>
        <taxon>Eukaryota</taxon>
        <taxon>Viridiplantae</taxon>
        <taxon>Streptophyta</taxon>
        <taxon>Embryophyta</taxon>
        <taxon>Tracheophyta</taxon>
        <taxon>Spermatophyta</taxon>
        <taxon>Magnoliopsida</taxon>
        <taxon>Liliopsida</taxon>
        <taxon>Poales</taxon>
        <taxon>Poaceae</taxon>
        <taxon>PACMAD clade</taxon>
        <taxon>Arundinoideae</taxon>
        <taxon>Arundineae</taxon>
        <taxon>Arundo</taxon>
    </lineage>
</organism>
<reference evidence="3" key="1">
    <citation type="submission" date="2014-09" db="EMBL/GenBank/DDBJ databases">
        <authorList>
            <person name="Magalhaes I.L.F."/>
            <person name="Oliveira U."/>
            <person name="Santos F.R."/>
            <person name="Vidigal T.H.D.A."/>
            <person name="Brescovit A.D."/>
            <person name="Santos A.J."/>
        </authorList>
    </citation>
    <scope>NUCLEOTIDE SEQUENCE</scope>
    <source>
        <tissue evidence="3">Shoot tissue taken approximately 20 cm above the soil surface</tissue>
    </source>
</reference>
<dbReference type="EMBL" id="GBRH01222552">
    <property type="protein sequence ID" value="JAD75343.1"/>
    <property type="molecule type" value="Transcribed_RNA"/>
</dbReference>
<evidence type="ECO:0000256" key="1">
    <source>
        <dbReference type="SAM" id="MobiDB-lite"/>
    </source>
</evidence>
<dbReference type="AlphaFoldDB" id="A0A0A9CLK8"/>
<name>A0A0A9CLK8_ARUDO</name>
<evidence type="ECO:0000313" key="3">
    <source>
        <dbReference type="EMBL" id="JAD75343.1"/>
    </source>
</evidence>
<evidence type="ECO:0000256" key="2">
    <source>
        <dbReference type="SAM" id="SignalP"/>
    </source>
</evidence>